<organism evidence="8 9">
    <name type="scientific">Prevotella brunnea</name>
    <dbReference type="NCBI Taxonomy" id="2508867"/>
    <lineage>
        <taxon>Bacteria</taxon>
        <taxon>Pseudomonadati</taxon>
        <taxon>Bacteroidota</taxon>
        <taxon>Bacteroidia</taxon>
        <taxon>Bacteroidales</taxon>
        <taxon>Prevotellaceae</taxon>
        <taxon>Prevotella</taxon>
    </lineage>
</organism>
<proteinExistence type="predicted"/>
<keyword evidence="4" id="KW-0067">ATP-binding</keyword>
<dbReference type="GO" id="GO:0006772">
    <property type="term" value="P:thiamine metabolic process"/>
    <property type="evidence" value="ECO:0007669"/>
    <property type="project" value="UniProtKB-UniRule"/>
</dbReference>
<feature type="domain" description="Thiamin pyrophosphokinase catalytic" evidence="6">
    <location>
        <begin position="27"/>
        <end position="127"/>
    </location>
</feature>
<dbReference type="Gene3D" id="3.40.50.10240">
    <property type="entry name" value="Thiamin pyrophosphokinase, catalytic domain"/>
    <property type="match status" value="1"/>
</dbReference>
<dbReference type="SUPFAM" id="SSF63999">
    <property type="entry name" value="Thiamin pyrophosphokinase, catalytic domain"/>
    <property type="match status" value="1"/>
</dbReference>
<evidence type="ECO:0000259" key="6">
    <source>
        <dbReference type="Pfam" id="PF04263"/>
    </source>
</evidence>
<keyword evidence="3 8" id="KW-0418">Kinase</keyword>
<dbReference type="PANTHER" id="PTHR41299">
    <property type="entry name" value="THIAMINE PYROPHOSPHOKINASE"/>
    <property type="match status" value="1"/>
</dbReference>
<dbReference type="InterPro" id="IPR007371">
    <property type="entry name" value="TPK_catalytic"/>
</dbReference>
<dbReference type="EC" id="2.7.6.2" evidence="5"/>
<evidence type="ECO:0000313" key="8">
    <source>
        <dbReference type="EMBL" id="TXJ62744.1"/>
    </source>
</evidence>
<keyword evidence="9" id="KW-1185">Reference proteome</keyword>
<dbReference type="AlphaFoldDB" id="A0A5C8GKU1"/>
<dbReference type="RefSeq" id="WP_130828528.1">
    <property type="nucleotide sequence ID" value="NZ_SDIK01000019.1"/>
</dbReference>
<gene>
    <name evidence="8" type="ORF">ETF27_03065</name>
</gene>
<dbReference type="PANTHER" id="PTHR41299:SF1">
    <property type="entry name" value="THIAMINE PYROPHOSPHOKINASE"/>
    <property type="match status" value="1"/>
</dbReference>
<evidence type="ECO:0000259" key="7">
    <source>
        <dbReference type="Pfam" id="PF21275"/>
    </source>
</evidence>
<dbReference type="CDD" id="cd07995">
    <property type="entry name" value="TPK"/>
    <property type="match status" value="1"/>
</dbReference>
<keyword evidence="2" id="KW-0547">Nucleotide-binding</keyword>
<evidence type="ECO:0000256" key="4">
    <source>
        <dbReference type="ARBA" id="ARBA00022840"/>
    </source>
</evidence>
<dbReference type="EMBL" id="SDIK01000019">
    <property type="protein sequence ID" value="TXJ62744.1"/>
    <property type="molecule type" value="Genomic_DNA"/>
</dbReference>
<dbReference type="GO" id="GO:0004788">
    <property type="term" value="F:thiamine diphosphokinase activity"/>
    <property type="evidence" value="ECO:0007669"/>
    <property type="project" value="UniProtKB-UniRule"/>
</dbReference>
<comment type="caution">
    <text evidence="8">The sequence shown here is derived from an EMBL/GenBank/DDBJ whole genome shotgun (WGS) entry which is preliminary data.</text>
</comment>
<name>A0A5C8GKU1_9BACT</name>
<dbReference type="InterPro" id="IPR006282">
    <property type="entry name" value="Thi_PPkinase"/>
</dbReference>
<dbReference type="GO" id="GO:0005524">
    <property type="term" value="F:ATP binding"/>
    <property type="evidence" value="ECO:0007669"/>
    <property type="project" value="UniProtKB-KW"/>
</dbReference>
<reference evidence="9" key="1">
    <citation type="submission" date="2019-05" db="EMBL/GenBank/DDBJ databases">
        <title>Prevotella brunnea sp. nov., isolated from a wound of a patient.</title>
        <authorList>
            <person name="Buhl M."/>
        </authorList>
    </citation>
    <scope>NUCLEOTIDE SEQUENCE [LARGE SCALE GENOMIC DNA]</scope>
    <source>
        <strain evidence="9">A2672</strain>
    </source>
</reference>
<dbReference type="NCBIfam" id="TIGR01378">
    <property type="entry name" value="thi_PPkinase"/>
    <property type="match status" value="1"/>
</dbReference>
<dbReference type="GO" id="GO:0016301">
    <property type="term" value="F:kinase activity"/>
    <property type="evidence" value="ECO:0007669"/>
    <property type="project" value="UniProtKB-KW"/>
</dbReference>
<evidence type="ECO:0000256" key="2">
    <source>
        <dbReference type="ARBA" id="ARBA00022741"/>
    </source>
</evidence>
<keyword evidence="1 8" id="KW-0808">Transferase</keyword>
<dbReference type="InterPro" id="IPR036759">
    <property type="entry name" value="TPK_catalytic_sf"/>
</dbReference>
<feature type="domain" description="Thiamin pyrophosphokinase-like substrate-binding" evidence="7">
    <location>
        <begin position="141"/>
        <end position="209"/>
    </location>
</feature>
<sequence>MNELRTRYDVVVVAAGEMPKSSLANCILRNAAHVVACDGALESLLLQGIEPEAVIGDGDSITPRLKEKYKSIYHQVDEQEYNDLTKATRYALSNFDLGEKPAFCYLGAMGKREDHTLGNLSLLLHYYTHLHIAPVMVSDYGWFVPAKGSDSFASFPHQQVSIFQVDCKQLSSVGLKWEIYPFRELWQGTLNEAVGDCFAIEADGTYLVYRTHQPK</sequence>
<dbReference type="Pfam" id="PF04263">
    <property type="entry name" value="TPK_catalytic"/>
    <property type="match status" value="1"/>
</dbReference>
<protein>
    <recommendedName>
        <fullName evidence="5">Thiamine diphosphokinase</fullName>
        <ecNumber evidence="5">2.7.6.2</ecNumber>
    </recommendedName>
</protein>
<dbReference type="Pfam" id="PF21275">
    <property type="entry name" value="Thi_PPkinase_C"/>
    <property type="match status" value="1"/>
</dbReference>
<dbReference type="GO" id="GO:0009229">
    <property type="term" value="P:thiamine diphosphate biosynthetic process"/>
    <property type="evidence" value="ECO:0007669"/>
    <property type="project" value="InterPro"/>
</dbReference>
<dbReference type="Proteomes" id="UP000321612">
    <property type="component" value="Unassembled WGS sequence"/>
</dbReference>
<dbReference type="InterPro" id="IPR049442">
    <property type="entry name" value="Thi_PPkinase-like_C"/>
</dbReference>
<evidence type="ECO:0000256" key="3">
    <source>
        <dbReference type="ARBA" id="ARBA00022777"/>
    </source>
</evidence>
<accession>A0A5C8GKU1</accession>
<dbReference type="OrthoDB" id="1132102at2"/>
<evidence type="ECO:0000313" key="9">
    <source>
        <dbReference type="Proteomes" id="UP000321612"/>
    </source>
</evidence>
<dbReference type="InterPro" id="IPR053149">
    <property type="entry name" value="TPK"/>
</dbReference>
<evidence type="ECO:0000256" key="1">
    <source>
        <dbReference type="ARBA" id="ARBA00022679"/>
    </source>
</evidence>
<evidence type="ECO:0000256" key="5">
    <source>
        <dbReference type="NCBIfam" id="TIGR01378"/>
    </source>
</evidence>